<proteinExistence type="predicted"/>
<dbReference type="RefSeq" id="WP_186963346.1">
    <property type="nucleotide sequence ID" value="NZ_JACOPR010000003.1"/>
</dbReference>
<accession>A0ABR7HSF5</accession>
<organism evidence="1 2">
    <name type="scientific">Pseudoflavonifractor hominis</name>
    <dbReference type="NCBI Taxonomy" id="2763059"/>
    <lineage>
        <taxon>Bacteria</taxon>
        <taxon>Bacillati</taxon>
        <taxon>Bacillota</taxon>
        <taxon>Clostridia</taxon>
        <taxon>Eubacteriales</taxon>
        <taxon>Oscillospiraceae</taxon>
        <taxon>Pseudoflavonifractor</taxon>
    </lineage>
</organism>
<dbReference type="EMBL" id="JACOPR010000003">
    <property type="protein sequence ID" value="MBC5730444.1"/>
    <property type="molecule type" value="Genomic_DNA"/>
</dbReference>
<comment type="caution">
    <text evidence="1">The sequence shown here is derived from an EMBL/GenBank/DDBJ whole genome shotgun (WGS) entry which is preliminary data.</text>
</comment>
<dbReference type="Proteomes" id="UP000660021">
    <property type="component" value="Unassembled WGS sequence"/>
</dbReference>
<sequence>MKPDIEKTRAYYHNLGPENICDCAYCQNYCARVKAAYPEVARYLDSLGVDIEKPFETFPLEPDENGYLEYCVCQYVVFGSCPKDFTHRIGDVTFGRSDCHPNTGIDEEHFVLDFYPIRLPFEEPESEDIDL</sequence>
<evidence type="ECO:0000313" key="2">
    <source>
        <dbReference type="Proteomes" id="UP000660021"/>
    </source>
</evidence>
<reference evidence="1 2" key="1">
    <citation type="submission" date="2020-08" db="EMBL/GenBank/DDBJ databases">
        <title>Genome public.</title>
        <authorList>
            <person name="Liu C."/>
            <person name="Sun Q."/>
        </authorList>
    </citation>
    <scope>NUCLEOTIDE SEQUENCE [LARGE SCALE GENOMIC DNA]</scope>
    <source>
        <strain evidence="1 2">New-38</strain>
    </source>
</reference>
<protein>
    <submittedName>
        <fullName evidence="1">Uncharacterized protein</fullName>
    </submittedName>
</protein>
<gene>
    <name evidence="1" type="ORF">H8S34_06310</name>
</gene>
<keyword evidence="2" id="KW-1185">Reference proteome</keyword>
<name>A0ABR7HSF5_9FIRM</name>
<evidence type="ECO:0000313" key="1">
    <source>
        <dbReference type="EMBL" id="MBC5730444.1"/>
    </source>
</evidence>